<dbReference type="InterPro" id="IPR033985">
    <property type="entry name" value="SusD-like_N"/>
</dbReference>
<dbReference type="GO" id="GO:0009279">
    <property type="term" value="C:cell outer membrane"/>
    <property type="evidence" value="ECO:0007669"/>
    <property type="project" value="UniProtKB-SubCell"/>
</dbReference>
<evidence type="ECO:0000256" key="4">
    <source>
        <dbReference type="ARBA" id="ARBA00023136"/>
    </source>
</evidence>
<evidence type="ECO:0000313" key="9">
    <source>
        <dbReference type="Proteomes" id="UP000784286"/>
    </source>
</evidence>
<comment type="similarity">
    <text evidence="2">Belongs to the SusD family.</text>
</comment>
<feature type="domain" description="SusD-like N-terminal" evidence="7">
    <location>
        <begin position="84"/>
        <end position="219"/>
    </location>
</feature>
<dbReference type="EMBL" id="JAHLFJ010000084">
    <property type="protein sequence ID" value="MBU3856805.1"/>
    <property type="molecule type" value="Genomic_DNA"/>
</dbReference>
<evidence type="ECO:0000313" key="8">
    <source>
        <dbReference type="EMBL" id="MBU3856805.1"/>
    </source>
</evidence>
<evidence type="ECO:0000256" key="1">
    <source>
        <dbReference type="ARBA" id="ARBA00004442"/>
    </source>
</evidence>
<dbReference type="Pfam" id="PF14322">
    <property type="entry name" value="SusD-like_3"/>
    <property type="match status" value="1"/>
</dbReference>
<evidence type="ECO:0000259" key="7">
    <source>
        <dbReference type="Pfam" id="PF14322"/>
    </source>
</evidence>
<proteinExistence type="inferred from homology"/>
<name>A0A948TPM3_9BACT</name>
<reference evidence="8" key="1">
    <citation type="journal article" date="2021" name="PeerJ">
        <title>Extensive microbial diversity within the chicken gut microbiome revealed by metagenomics and culture.</title>
        <authorList>
            <person name="Gilroy R."/>
            <person name="Ravi A."/>
            <person name="Getino M."/>
            <person name="Pursley I."/>
            <person name="Horton D.L."/>
            <person name="Alikhan N.F."/>
            <person name="Baker D."/>
            <person name="Gharbi K."/>
            <person name="Hall N."/>
            <person name="Watson M."/>
            <person name="Adriaenssens E.M."/>
            <person name="Foster-Nyarko E."/>
            <person name="Jarju S."/>
            <person name="Secka A."/>
            <person name="Antonio M."/>
            <person name="Oren A."/>
            <person name="Chaudhuri R.R."/>
            <person name="La Ragione R."/>
            <person name="Hildebrand F."/>
            <person name="Pallen M.J."/>
        </authorList>
    </citation>
    <scope>NUCLEOTIDE SEQUENCE</scope>
    <source>
        <strain evidence="8">8470</strain>
    </source>
</reference>
<keyword evidence="4" id="KW-0472">Membrane</keyword>
<evidence type="ECO:0000256" key="3">
    <source>
        <dbReference type="ARBA" id="ARBA00022729"/>
    </source>
</evidence>
<sequence>MKNLYKLMLALALTGQLTSCDYLDIVPDERAQESDTWKTPNSIKGYLYSCYGYMPLPRQYPGSYWLPEEMTSVTKELFTTFKYGTYSPSSLSYTTQTWATVWNGIRQCYKFKEALDNAFSTNISEETKTVYKAEADFLIAYYHFLSLRSYGPTMIIRGVIDQNTPIADFPERSSYDEVVQFINDKLDEAIPHLPDTWSGDDYGRATCLLALAVKSRMYLYAASPLFNGNSEMYSSFVSPIDGRHLISQEYSVEKWQKAADASKYAIDELEKAGFHLYDDAAAGTPNDDKPGLPNPAQRRLRYTILDFNNNPEVIWCDTRGDEYYGIQRRTIPRQNSGSFKAGISCVICPTLQSVERFYTKNGLPMDMDKTYNYEGRYDYVDAPINNDGNNYDGGVSAGKVMRLTTDREPRFYAWVGYHNGYYEFGRYEDKDPGNGDPAKRAIKSQFLKNDPHGRGNRTDAEYSISGFANKKWSYPKFSGTMIECPMVQFRLGEIYLNYAEALVELNRLDEAKVYIDKIRERAGIPSVDEAWNNYSTNPGYQDTQDGLRQIVRQERINELYFEGHLFFDYRRWKVAEQFVGMPDRGLNTLAETIEDFTPMDLPLQRSFHKGQYLMPIPQDEINKAPQIVQNPYY</sequence>
<dbReference type="Pfam" id="PF07980">
    <property type="entry name" value="SusD_RagB"/>
    <property type="match status" value="1"/>
</dbReference>
<comment type="caution">
    <text evidence="8">The sequence shown here is derived from an EMBL/GenBank/DDBJ whole genome shotgun (WGS) entry which is preliminary data.</text>
</comment>
<gene>
    <name evidence="8" type="ORF">H9928_09695</name>
</gene>
<keyword evidence="3" id="KW-0732">Signal</keyword>
<accession>A0A948TPM3</accession>
<evidence type="ECO:0000256" key="2">
    <source>
        <dbReference type="ARBA" id="ARBA00006275"/>
    </source>
</evidence>
<dbReference type="Gene3D" id="1.25.40.390">
    <property type="match status" value="1"/>
</dbReference>
<dbReference type="SUPFAM" id="SSF48452">
    <property type="entry name" value="TPR-like"/>
    <property type="match status" value="1"/>
</dbReference>
<organism evidence="8 9">
    <name type="scientific">Candidatus Phocaeicola excrementipullorum</name>
    <dbReference type="NCBI Taxonomy" id="2838731"/>
    <lineage>
        <taxon>Bacteria</taxon>
        <taxon>Pseudomonadati</taxon>
        <taxon>Bacteroidota</taxon>
        <taxon>Bacteroidia</taxon>
        <taxon>Bacteroidales</taxon>
        <taxon>Bacteroidaceae</taxon>
        <taxon>Phocaeicola</taxon>
    </lineage>
</organism>
<feature type="domain" description="RagB/SusD" evidence="6">
    <location>
        <begin position="311"/>
        <end position="633"/>
    </location>
</feature>
<protein>
    <submittedName>
        <fullName evidence="8">RagB/SusD family nutrient uptake outer membrane protein</fullName>
    </submittedName>
</protein>
<comment type="subcellular location">
    <subcellularLocation>
        <location evidence="1">Cell outer membrane</location>
    </subcellularLocation>
</comment>
<keyword evidence="5" id="KW-0998">Cell outer membrane</keyword>
<evidence type="ECO:0000256" key="5">
    <source>
        <dbReference type="ARBA" id="ARBA00023237"/>
    </source>
</evidence>
<dbReference type="Proteomes" id="UP000784286">
    <property type="component" value="Unassembled WGS sequence"/>
</dbReference>
<reference evidence="8" key="2">
    <citation type="submission" date="2021-04" db="EMBL/GenBank/DDBJ databases">
        <authorList>
            <person name="Gilroy R."/>
        </authorList>
    </citation>
    <scope>NUCLEOTIDE SEQUENCE</scope>
    <source>
        <strain evidence="8">8470</strain>
    </source>
</reference>
<dbReference type="InterPro" id="IPR011990">
    <property type="entry name" value="TPR-like_helical_dom_sf"/>
</dbReference>
<dbReference type="InterPro" id="IPR012944">
    <property type="entry name" value="SusD_RagB_dom"/>
</dbReference>
<evidence type="ECO:0000259" key="6">
    <source>
        <dbReference type="Pfam" id="PF07980"/>
    </source>
</evidence>
<dbReference type="AlphaFoldDB" id="A0A948TPM3"/>